<dbReference type="EMBL" id="JAHHUM010001982">
    <property type="protein sequence ID" value="KAK5607730.1"/>
    <property type="molecule type" value="Genomic_DNA"/>
</dbReference>
<gene>
    <name evidence="2" type="ORF">CRENBAI_013107</name>
</gene>
<keyword evidence="3" id="KW-1185">Reference proteome</keyword>
<organism evidence="2 3">
    <name type="scientific">Crenichthys baileyi</name>
    <name type="common">White River springfish</name>
    <dbReference type="NCBI Taxonomy" id="28760"/>
    <lineage>
        <taxon>Eukaryota</taxon>
        <taxon>Metazoa</taxon>
        <taxon>Chordata</taxon>
        <taxon>Craniata</taxon>
        <taxon>Vertebrata</taxon>
        <taxon>Euteleostomi</taxon>
        <taxon>Actinopterygii</taxon>
        <taxon>Neopterygii</taxon>
        <taxon>Teleostei</taxon>
        <taxon>Neoteleostei</taxon>
        <taxon>Acanthomorphata</taxon>
        <taxon>Ovalentaria</taxon>
        <taxon>Atherinomorphae</taxon>
        <taxon>Cyprinodontiformes</taxon>
        <taxon>Goodeidae</taxon>
        <taxon>Crenichthys</taxon>
    </lineage>
</organism>
<name>A0AAV9RFI8_9TELE</name>
<dbReference type="AlphaFoldDB" id="A0AAV9RFI8"/>
<comment type="caution">
    <text evidence="2">The sequence shown here is derived from an EMBL/GenBank/DDBJ whole genome shotgun (WGS) entry which is preliminary data.</text>
</comment>
<accession>A0AAV9RFI8</accession>
<protein>
    <submittedName>
        <fullName evidence="2">Uncharacterized protein</fullName>
    </submittedName>
</protein>
<feature type="region of interest" description="Disordered" evidence="1">
    <location>
        <begin position="1"/>
        <end position="22"/>
    </location>
</feature>
<proteinExistence type="predicted"/>
<sequence>MEEEDAADDPYLPYDGGGDTIPLQEIPRRGTPRFPCFPTPLPYQRPTFFFSFFFSEHVNPYGRFISRFFWGVKTDGIFLKIATVTFNSLLIIDQLCAPKMTR</sequence>
<reference evidence="2 3" key="1">
    <citation type="submission" date="2021-06" db="EMBL/GenBank/DDBJ databases">
        <authorList>
            <person name="Palmer J.M."/>
        </authorList>
    </citation>
    <scope>NUCLEOTIDE SEQUENCE [LARGE SCALE GENOMIC DNA]</scope>
    <source>
        <strain evidence="2 3">MEX-2019</strain>
        <tissue evidence="2">Muscle</tissue>
    </source>
</reference>
<evidence type="ECO:0000256" key="1">
    <source>
        <dbReference type="SAM" id="MobiDB-lite"/>
    </source>
</evidence>
<evidence type="ECO:0000313" key="2">
    <source>
        <dbReference type="EMBL" id="KAK5607730.1"/>
    </source>
</evidence>
<dbReference type="Proteomes" id="UP001311232">
    <property type="component" value="Unassembled WGS sequence"/>
</dbReference>
<evidence type="ECO:0000313" key="3">
    <source>
        <dbReference type="Proteomes" id="UP001311232"/>
    </source>
</evidence>